<dbReference type="EMBL" id="JAAAXX010000002">
    <property type="protein sequence ID" value="KAF2391195.1"/>
    <property type="molecule type" value="Genomic_DNA"/>
</dbReference>
<dbReference type="InterPro" id="IPR017946">
    <property type="entry name" value="PLC-like_Pdiesterase_TIM-brl"/>
</dbReference>
<accession>A0A6L5BT31</accession>
<organism evidence="1 2">
    <name type="scientific">Pseudomonas frederiksbergensis</name>
    <dbReference type="NCBI Taxonomy" id="104087"/>
    <lineage>
        <taxon>Bacteria</taxon>
        <taxon>Pseudomonadati</taxon>
        <taxon>Pseudomonadota</taxon>
        <taxon>Gammaproteobacteria</taxon>
        <taxon>Pseudomonadales</taxon>
        <taxon>Pseudomonadaceae</taxon>
        <taxon>Pseudomonas</taxon>
    </lineage>
</organism>
<dbReference type="CDD" id="cd08557">
    <property type="entry name" value="PI-PLCc_bacteria_like"/>
    <property type="match status" value="1"/>
</dbReference>
<dbReference type="AlphaFoldDB" id="A0A6L5BT31"/>
<protein>
    <submittedName>
        <fullName evidence="1">1-phosphatidylinositol phosphodiesterase</fullName>
        <ecNumber evidence="1">4.6.1.13</ecNumber>
    </submittedName>
</protein>
<dbReference type="PANTHER" id="PTHR13593">
    <property type="match status" value="1"/>
</dbReference>
<gene>
    <name evidence="1" type="ORF">FX983_05676</name>
</gene>
<reference evidence="1 2" key="1">
    <citation type="submission" date="2019-12" db="EMBL/GenBank/DDBJ databases">
        <title>Endophytic bacteria associated with Panax ginseng seedlings.</title>
        <authorList>
            <person name="Park J.M."/>
            <person name="Shin R."/>
            <person name="Jo S.H."/>
        </authorList>
    </citation>
    <scope>NUCLEOTIDE SEQUENCE [LARGE SCALE GENOMIC DNA]</scope>
    <source>
        <strain evidence="1 2">PgKB32</strain>
    </source>
</reference>
<dbReference type="SUPFAM" id="SSF51695">
    <property type="entry name" value="PLC-like phosphodiesterases"/>
    <property type="match status" value="1"/>
</dbReference>
<dbReference type="GO" id="GO:0004436">
    <property type="term" value="F:phosphatidylinositol diacylglycerol-lyase activity"/>
    <property type="evidence" value="ECO:0007669"/>
    <property type="project" value="UniProtKB-EC"/>
</dbReference>
<dbReference type="PANTHER" id="PTHR13593:SF113">
    <property type="entry name" value="SI:DKEY-266F7.9"/>
    <property type="match status" value="1"/>
</dbReference>
<dbReference type="Gene3D" id="3.20.20.190">
    <property type="entry name" value="Phosphatidylinositol (PI) phosphodiesterase"/>
    <property type="match status" value="1"/>
</dbReference>
<sequence length="293" mass="34796">MNHASNKTTPINYANWMSTTPHIDSLNIGDFIWPGCHNAGMDWDIGHSFPESTLANWALCQNHDLLWQMRNGARSFDLRMLFQNNEFKTYHWKIRGRRLKEIIGAATTFLDQNPDEFIILDFNTLHDEEDNRFDYQAFKAEILRGLEDRLIPDSNKYLSFGQLKKISQKQRIILSIEYYRKFDSELFWPAFQNYWEGNIFVSVEQLAHYITDVMRHPPTSTYPWRLSMTRYTALSGPTKLTKEINAWFDIESYFIYRSSIISVDFFEESKLVEYCIDANSRLVLEPHLKRRFK</sequence>
<dbReference type="EC" id="4.6.1.13" evidence="1"/>
<evidence type="ECO:0000313" key="2">
    <source>
        <dbReference type="Proteomes" id="UP000475265"/>
    </source>
</evidence>
<dbReference type="Proteomes" id="UP000475265">
    <property type="component" value="Unassembled WGS sequence"/>
</dbReference>
<dbReference type="InterPro" id="IPR051057">
    <property type="entry name" value="PI-PLC_domain"/>
</dbReference>
<keyword evidence="1" id="KW-0456">Lyase</keyword>
<comment type="caution">
    <text evidence="1">The sequence shown here is derived from an EMBL/GenBank/DDBJ whole genome shotgun (WGS) entry which is preliminary data.</text>
</comment>
<evidence type="ECO:0000313" key="1">
    <source>
        <dbReference type="EMBL" id="KAF2391195.1"/>
    </source>
</evidence>
<proteinExistence type="predicted"/>
<dbReference type="GO" id="GO:0008081">
    <property type="term" value="F:phosphoric diester hydrolase activity"/>
    <property type="evidence" value="ECO:0007669"/>
    <property type="project" value="InterPro"/>
</dbReference>
<dbReference type="RefSeq" id="WP_163913414.1">
    <property type="nucleotide sequence ID" value="NZ_JAAAXX010000002.1"/>
</dbReference>
<dbReference type="GO" id="GO:0006629">
    <property type="term" value="P:lipid metabolic process"/>
    <property type="evidence" value="ECO:0007669"/>
    <property type="project" value="InterPro"/>
</dbReference>
<name>A0A6L5BT31_9PSED</name>